<feature type="region of interest" description="Disordered" evidence="1">
    <location>
        <begin position="70"/>
        <end position="95"/>
    </location>
</feature>
<evidence type="ECO:0000313" key="2">
    <source>
        <dbReference type="EMBL" id="BCR94853.1"/>
    </source>
</evidence>
<dbReference type="Proteomes" id="UP000661280">
    <property type="component" value="Chromosome 1"/>
</dbReference>
<protein>
    <submittedName>
        <fullName evidence="2">Uncharacterized protein</fullName>
    </submittedName>
</protein>
<dbReference type="AlphaFoldDB" id="A0A7R7W2N4"/>
<accession>A0A7R7W2N4</accession>
<keyword evidence="3" id="KW-1185">Reference proteome</keyword>
<organism evidence="2 3">
    <name type="scientific">Aspergillus kawachii</name>
    <name type="common">White koji mold</name>
    <name type="synonym">Aspergillus awamori var. kawachi</name>
    <dbReference type="NCBI Taxonomy" id="1069201"/>
    <lineage>
        <taxon>Eukaryota</taxon>
        <taxon>Fungi</taxon>
        <taxon>Dikarya</taxon>
        <taxon>Ascomycota</taxon>
        <taxon>Pezizomycotina</taxon>
        <taxon>Eurotiomycetes</taxon>
        <taxon>Eurotiomycetidae</taxon>
        <taxon>Eurotiales</taxon>
        <taxon>Aspergillaceae</taxon>
        <taxon>Aspergillus</taxon>
        <taxon>Aspergillus subgen. Circumdati</taxon>
    </lineage>
</organism>
<evidence type="ECO:0000313" key="3">
    <source>
        <dbReference type="Proteomes" id="UP000661280"/>
    </source>
</evidence>
<dbReference type="GeneID" id="64956178"/>
<evidence type="ECO:0000256" key="1">
    <source>
        <dbReference type="SAM" id="MobiDB-lite"/>
    </source>
</evidence>
<sequence length="122" mass="14311">MTTCTAPINKKSRYHLTTICTYVRCKVPYDGKFVRTKGKGDNRRIKQTIKGQMVTNDFIRGLYYIMDKRKPRERYPTKKGDSTSEEHKATPERSSIESPLLQTIFDMKDAPTQKFTLNHREF</sequence>
<dbReference type="KEGG" id="aluc:AKAW2_11899A"/>
<name>A0A7R7W2N4_ASPKA</name>
<gene>
    <name evidence="2" type="ORF">AKAW2_11899A</name>
</gene>
<reference evidence="2" key="2">
    <citation type="submission" date="2021-02" db="EMBL/GenBank/DDBJ databases">
        <title>Aspergillus luchuensis mut. kawachii IFO 4304 genome sequence.</title>
        <authorList>
            <person name="Mori K."/>
            <person name="Kadooka C."/>
            <person name="Goto M."/>
            <person name="Futagami T."/>
        </authorList>
    </citation>
    <scope>NUCLEOTIDE SEQUENCE</scope>
    <source>
        <strain evidence="2">IFO 4308</strain>
    </source>
</reference>
<reference evidence="2" key="1">
    <citation type="submission" date="2021-01" db="EMBL/GenBank/DDBJ databases">
        <authorList>
            <consortium name="Aspergillus luchuensis mut. kawachii IFO 4304 genome sequencing consortium"/>
            <person name="Kazuki M."/>
            <person name="Futagami T."/>
        </authorList>
    </citation>
    <scope>NUCLEOTIDE SEQUENCE</scope>
    <source>
        <strain evidence="2">IFO 4308</strain>
    </source>
</reference>
<dbReference type="EMBL" id="AP024425">
    <property type="protein sequence ID" value="BCR94853.1"/>
    <property type="molecule type" value="Genomic_DNA"/>
</dbReference>
<dbReference type="RefSeq" id="XP_041538619.1">
    <property type="nucleotide sequence ID" value="XM_041684433.1"/>
</dbReference>
<proteinExistence type="predicted"/>